<keyword evidence="1" id="KW-1133">Transmembrane helix</keyword>
<keyword evidence="1" id="KW-0472">Membrane</keyword>
<comment type="caution">
    <text evidence="2">The sequence shown here is derived from an EMBL/GenBank/DDBJ whole genome shotgun (WGS) entry which is preliminary data.</text>
</comment>
<keyword evidence="3" id="KW-1185">Reference proteome</keyword>
<feature type="transmembrane region" description="Helical" evidence="1">
    <location>
        <begin position="397"/>
        <end position="417"/>
    </location>
</feature>
<evidence type="ECO:0000256" key="1">
    <source>
        <dbReference type="SAM" id="Phobius"/>
    </source>
</evidence>
<feature type="transmembrane region" description="Helical" evidence="1">
    <location>
        <begin position="229"/>
        <end position="261"/>
    </location>
</feature>
<keyword evidence="1" id="KW-0812">Transmembrane</keyword>
<feature type="transmembrane region" description="Helical" evidence="1">
    <location>
        <begin position="297"/>
        <end position="325"/>
    </location>
</feature>
<name>A0ABP1S397_9HEXA</name>
<feature type="transmembrane region" description="Helical" evidence="1">
    <location>
        <begin position="331"/>
        <end position="350"/>
    </location>
</feature>
<sequence length="422" mass="48267">MTSKSKFLDFEWLDNLFEAMFNLAYSLAMTPYKVVYNEKQGTYTVVSGSARKYFSLFVTVITAIVSYNRTYSAFAQVSLRTPAIIFGVAPEIGDIYLCFTIWYVVWNRKNEVCRFWSLMSLQTYKLWRSNEPLRNLKIGDGDIYSLPKHNFAKSQKHSPSKRSFIIPMSSCAIILLMISILDLLKAFGGAYAFYSNDTFGMILDEMKDGFFITRDKELKDVEDLTVSNYLVILIFIVFTCYMKLLKAFAILLAIAGVAVIFKNSYDLEKFLKTETDQLNVIQAFQLYRDFLEAINEIIGPIMFGIAIVCAPTFYVANLASILVSWNIYRSPITWLTMIVYAVVLIGAAEVTNKTDEFREWILDSGEGEYEHQLFGMFVDLTQNPVGVRGMQCFTVTYSFLAQIFSAVVTFTIILLQFQSEND</sequence>
<dbReference type="EMBL" id="CAXLJM020000149">
    <property type="protein sequence ID" value="CAL8142907.1"/>
    <property type="molecule type" value="Genomic_DNA"/>
</dbReference>
<proteinExistence type="predicted"/>
<accession>A0ABP1S397</accession>
<reference evidence="2 3" key="1">
    <citation type="submission" date="2024-08" db="EMBL/GenBank/DDBJ databases">
        <authorList>
            <person name="Cucini C."/>
            <person name="Frati F."/>
        </authorList>
    </citation>
    <scope>NUCLEOTIDE SEQUENCE [LARGE SCALE GENOMIC DNA]</scope>
</reference>
<feature type="transmembrane region" description="Helical" evidence="1">
    <location>
        <begin position="83"/>
        <end position="105"/>
    </location>
</feature>
<feature type="transmembrane region" description="Helical" evidence="1">
    <location>
        <begin position="53"/>
        <end position="71"/>
    </location>
</feature>
<dbReference type="Proteomes" id="UP001642540">
    <property type="component" value="Unassembled WGS sequence"/>
</dbReference>
<evidence type="ECO:0000313" key="3">
    <source>
        <dbReference type="Proteomes" id="UP001642540"/>
    </source>
</evidence>
<evidence type="ECO:0000313" key="2">
    <source>
        <dbReference type="EMBL" id="CAL8142907.1"/>
    </source>
</evidence>
<gene>
    <name evidence="2" type="ORF">ODALV1_LOCUS29187</name>
</gene>
<evidence type="ECO:0008006" key="4">
    <source>
        <dbReference type="Google" id="ProtNLM"/>
    </source>
</evidence>
<organism evidence="2 3">
    <name type="scientific">Orchesella dallaii</name>
    <dbReference type="NCBI Taxonomy" id="48710"/>
    <lineage>
        <taxon>Eukaryota</taxon>
        <taxon>Metazoa</taxon>
        <taxon>Ecdysozoa</taxon>
        <taxon>Arthropoda</taxon>
        <taxon>Hexapoda</taxon>
        <taxon>Collembola</taxon>
        <taxon>Entomobryomorpha</taxon>
        <taxon>Entomobryoidea</taxon>
        <taxon>Orchesellidae</taxon>
        <taxon>Orchesellinae</taxon>
        <taxon>Orchesella</taxon>
    </lineage>
</organism>
<feature type="transmembrane region" description="Helical" evidence="1">
    <location>
        <begin position="164"/>
        <end position="184"/>
    </location>
</feature>
<protein>
    <recommendedName>
        <fullName evidence="4">Gustatory receptor</fullName>
    </recommendedName>
</protein>